<dbReference type="InterPro" id="IPR050264">
    <property type="entry name" value="Bact_CCA-adding_enz_type3_sf"/>
</dbReference>
<dbReference type="Proteomes" id="UP000248132">
    <property type="component" value="Unassembled WGS sequence"/>
</dbReference>
<dbReference type="Pfam" id="PF13735">
    <property type="entry name" value="tRNA_NucTran2_2"/>
    <property type="match status" value="1"/>
</dbReference>
<comment type="cofactor">
    <cofactor evidence="1">
        <name>Mg(2+)</name>
        <dbReference type="ChEBI" id="CHEBI:18420"/>
    </cofactor>
</comment>
<dbReference type="NCBIfam" id="NF009814">
    <property type="entry name" value="PRK13299.1"/>
    <property type="match status" value="1"/>
</dbReference>
<keyword evidence="2 9" id="KW-0808">Transferase</keyword>
<keyword evidence="7" id="KW-0460">Magnesium</keyword>
<dbReference type="Gene3D" id="1.10.3090.10">
    <property type="entry name" value="cca-adding enzyme, domain 2"/>
    <property type="match status" value="1"/>
</dbReference>
<evidence type="ECO:0000313" key="13">
    <source>
        <dbReference type="EMBL" id="PYG85869.1"/>
    </source>
</evidence>
<evidence type="ECO:0000259" key="12">
    <source>
        <dbReference type="Pfam" id="PF13735"/>
    </source>
</evidence>
<dbReference type="Gene3D" id="1.10.246.80">
    <property type="match status" value="1"/>
</dbReference>
<dbReference type="GO" id="GO:0046872">
    <property type="term" value="F:metal ion binding"/>
    <property type="evidence" value="ECO:0007669"/>
    <property type="project" value="UniProtKB-KW"/>
</dbReference>
<name>A0A318XHG8_9FIRM</name>
<protein>
    <submittedName>
        <fullName evidence="13">tRNA nucleotidyltransferase (CCA-adding enzyme)</fullName>
    </submittedName>
</protein>
<evidence type="ECO:0000256" key="9">
    <source>
        <dbReference type="RuleBase" id="RU003953"/>
    </source>
</evidence>
<dbReference type="GO" id="GO:0008033">
    <property type="term" value="P:tRNA processing"/>
    <property type="evidence" value="ECO:0007669"/>
    <property type="project" value="UniProtKB-KW"/>
</dbReference>
<evidence type="ECO:0000256" key="4">
    <source>
        <dbReference type="ARBA" id="ARBA00022695"/>
    </source>
</evidence>
<dbReference type="Pfam" id="PF12627">
    <property type="entry name" value="PolyA_pol_RNAbd"/>
    <property type="match status" value="1"/>
</dbReference>
<comment type="caution">
    <text evidence="13">The sequence shown here is derived from an EMBL/GenBank/DDBJ whole genome shotgun (WGS) entry which is preliminary data.</text>
</comment>
<dbReference type="InterPro" id="IPR032828">
    <property type="entry name" value="PolyA_RNA-bd"/>
</dbReference>
<proteinExistence type="inferred from homology"/>
<feature type="domain" description="tRNA nucleotidyltransferase/poly(A) polymerase RNA and SrmB- binding" evidence="11">
    <location>
        <begin position="174"/>
        <end position="232"/>
    </location>
</feature>
<evidence type="ECO:0000256" key="2">
    <source>
        <dbReference type="ARBA" id="ARBA00022679"/>
    </source>
</evidence>
<dbReference type="InterPro" id="IPR043519">
    <property type="entry name" value="NT_sf"/>
</dbReference>
<dbReference type="AlphaFoldDB" id="A0A318XHG8"/>
<evidence type="ECO:0000256" key="7">
    <source>
        <dbReference type="ARBA" id="ARBA00022842"/>
    </source>
</evidence>
<evidence type="ECO:0000259" key="10">
    <source>
        <dbReference type="Pfam" id="PF01743"/>
    </source>
</evidence>
<dbReference type="RefSeq" id="WP_110463000.1">
    <property type="nucleotide sequence ID" value="NZ_QKMR01000021.1"/>
</dbReference>
<gene>
    <name evidence="13" type="ORF">LY28_03021</name>
</gene>
<organism evidence="13 14">
    <name type="scientific">Ruminiclostridium sufflavum DSM 19573</name>
    <dbReference type="NCBI Taxonomy" id="1121337"/>
    <lineage>
        <taxon>Bacteria</taxon>
        <taxon>Bacillati</taxon>
        <taxon>Bacillota</taxon>
        <taxon>Clostridia</taxon>
        <taxon>Eubacteriales</taxon>
        <taxon>Oscillospiraceae</taxon>
        <taxon>Ruminiclostridium</taxon>
    </lineage>
</organism>
<comment type="similarity">
    <text evidence="9">Belongs to the tRNA nucleotidyltransferase/poly(A) polymerase family.</text>
</comment>
<evidence type="ECO:0000256" key="5">
    <source>
        <dbReference type="ARBA" id="ARBA00022723"/>
    </source>
</evidence>
<keyword evidence="8 9" id="KW-0694">RNA-binding</keyword>
<dbReference type="EMBL" id="QKMR01000021">
    <property type="protein sequence ID" value="PYG85869.1"/>
    <property type="molecule type" value="Genomic_DNA"/>
</dbReference>
<sequence>MNYARQITFPDNVNYIIMKLNSYGFDAFAVGGCVRDSILGRIPNDWDITTNALPEDIKNIFERTYDTGIKHGTVSVGIEDAHIEVTTYRIDGEYSDNRRPDSVRFTSSLREDLARRDFTVNSIAYHPEKGIIDFFEGLKDLENCRIRAVGDASLRFREDALRMLRAVRFSAQLGFGIEKSTYASIKGNAGLIVNISNERIRDELNKILVSQNPMHFDCLYHTGLLKYIMPEFMICYETGQNNPYHVYNVASHILHTVKYVKNTSILRWTMLLHDIGKPAQKTTDDNGIDHFYGHQKASADIAGNILNRLRFDKDSIKKIVRLIVYHDTDISDNEKAIRKLIGKVGEASFLDLTEVQRADAMGQNREYLEKRLLQLENIVNIYNKIMGDKHCLSKKDMAVNGHDLMAIGMEPGKELNNMLNYLLDCVLDSPELNNKQKLTEIAKNKMG</sequence>
<dbReference type="InterPro" id="IPR002646">
    <property type="entry name" value="PolA_pol_head_dom"/>
</dbReference>
<dbReference type="Pfam" id="PF01743">
    <property type="entry name" value="PolyA_pol"/>
    <property type="match status" value="1"/>
</dbReference>
<keyword evidence="5" id="KW-0479">Metal-binding</keyword>
<dbReference type="InterPro" id="IPR032810">
    <property type="entry name" value="CCA-adding_enz_C"/>
</dbReference>
<evidence type="ECO:0000259" key="11">
    <source>
        <dbReference type="Pfam" id="PF12627"/>
    </source>
</evidence>
<reference evidence="13 14" key="1">
    <citation type="submission" date="2018-06" db="EMBL/GenBank/DDBJ databases">
        <title>Genomic Encyclopedia of Type Strains, Phase I: the one thousand microbial genomes (KMG-I) project.</title>
        <authorList>
            <person name="Kyrpides N."/>
        </authorList>
    </citation>
    <scope>NUCLEOTIDE SEQUENCE [LARGE SCALE GENOMIC DNA]</scope>
    <source>
        <strain evidence="13 14">DSM 19573</strain>
    </source>
</reference>
<dbReference type="GO" id="GO:0000049">
    <property type="term" value="F:tRNA binding"/>
    <property type="evidence" value="ECO:0007669"/>
    <property type="project" value="TreeGrafter"/>
</dbReference>
<keyword evidence="6" id="KW-0547">Nucleotide-binding</keyword>
<keyword evidence="14" id="KW-1185">Reference proteome</keyword>
<dbReference type="PANTHER" id="PTHR46173">
    <property type="entry name" value="CCA TRNA NUCLEOTIDYLTRANSFERASE 1, MITOCHONDRIAL"/>
    <property type="match status" value="1"/>
</dbReference>
<evidence type="ECO:0000256" key="6">
    <source>
        <dbReference type="ARBA" id="ARBA00022741"/>
    </source>
</evidence>
<dbReference type="OrthoDB" id="9805698at2"/>
<dbReference type="GO" id="GO:0016779">
    <property type="term" value="F:nucleotidyltransferase activity"/>
    <property type="evidence" value="ECO:0007669"/>
    <property type="project" value="UniProtKB-KW"/>
</dbReference>
<keyword evidence="4" id="KW-0548">Nucleotidyltransferase</keyword>
<accession>A0A318XHG8</accession>
<evidence type="ECO:0000256" key="3">
    <source>
        <dbReference type="ARBA" id="ARBA00022694"/>
    </source>
</evidence>
<feature type="domain" description="CCA-adding enzyme C-terminal" evidence="12">
    <location>
        <begin position="301"/>
        <end position="440"/>
    </location>
</feature>
<dbReference type="PANTHER" id="PTHR46173:SF1">
    <property type="entry name" value="CCA TRNA NUCLEOTIDYLTRANSFERASE 1, MITOCHONDRIAL"/>
    <property type="match status" value="1"/>
</dbReference>
<feature type="domain" description="Poly A polymerase head" evidence="10">
    <location>
        <begin position="28"/>
        <end position="147"/>
    </location>
</feature>
<evidence type="ECO:0000256" key="8">
    <source>
        <dbReference type="ARBA" id="ARBA00022884"/>
    </source>
</evidence>
<dbReference type="CDD" id="cd05398">
    <property type="entry name" value="NT_ClassII-CCAase"/>
    <property type="match status" value="1"/>
</dbReference>
<evidence type="ECO:0000313" key="14">
    <source>
        <dbReference type="Proteomes" id="UP000248132"/>
    </source>
</evidence>
<evidence type="ECO:0000256" key="1">
    <source>
        <dbReference type="ARBA" id="ARBA00001946"/>
    </source>
</evidence>
<dbReference type="SUPFAM" id="SSF81301">
    <property type="entry name" value="Nucleotidyltransferase"/>
    <property type="match status" value="1"/>
</dbReference>
<dbReference type="GO" id="GO:0000166">
    <property type="term" value="F:nucleotide binding"/>
    <property type="evidence" value="ECO:0007669"/>
    <property type="project" value="UniProtKB-KW"/>
</dbReference>
<keyword evidence="3" id="KW-0819">tRNA processing</keyword>
<dbReference type="SUPFAM" id="SSF81891">
    <property type="entry name" value="Poly A polymerase C-terminal region-like"/>
    <property type="match status" value="1"/>
</dbReference>
<dbReference type="Gene3D" id="3.30.460.10">
    <property type="entry name" value="Beta Polymerase, domain 2"/>
    <property type="match status" value="1"/>
</dbReference>